<dbReference type="InterPro" id="IPR036047">
    <property type="entry name" value="F-box-like_dom_sf"/>
</dbReference>
<organism evidence="2 3">
    <name type="scientific">Lactuca virosa</name>
    <dbReference type="NCBI Taxonomy" id="75947"/>
    <lineage>
        <taxon>Eukaryota</taxon>
        <taxon>Viridiplantae</taxon>
        <taxon>Streptophyta</taxon>
        <taxon>Embryophyta</taxon>
        <taxon>Tracheophyta</taxon>
        <taxon>Spermatophyta</taxon>
        <taxon>Magnoliopsida</taxon>
        <taxon>eudicotyledons</taxon>
        <taxon>Gunneridae</taxon>
        <taxon>Pentapetalae</taxon>
        <taxon>asterids</taxon>
        <taxon>campanulids</taxon>
        <taxon>Asterales</taxon>
        <taxon>Asteraceae</taxon>
        <taxon>Cichorioideae</taxon>
        <taxon>Cichorieae</taxon>
        <taxon>Lactucinae</taxon>
        <taxon>Lactuca</taxon>
    </lineage>
</organism>
<dbReference type="EMBL" id="CAKMRJ010004445">
    <property type="protein sequence ID" value="CAH1436181.1"/>
    <property type="molecule type" value="Genomic_DNA"/>
</dbReference>
<keyword evidence="3" id="KW-1185">Reference proteome</keyword>
<name>A0AAU9NEB4_9ASTR</name>
<dbReference type="InterPro" id="IPR055357">
    <property type="entry name" value="LRR_At1g61320_AtMIF1"/>
</dbReference>
<proteinExistence type="predicted"/>
<dbReference type="AlphaFoldDB" id="A0AAU9NEB4"/>
<dbReference type="PANTHER" id="PTHR31639">
    <property type="entry name" value="F-BOX PROTEIN-LIKE"/>
    <property type="match status" value="1"/>
</dbReference>
<dbReference type="PANTHER" id="PTHR31639:SF42">
    <property type="entry name" value="OS02G0160200 PROTEIN"/>
    <property type="match status" value="1"/>
</dbReference>
<dbReference type="Proteomes" id="UP001157418">
    <property type="component" value="Unassembled WGS sequence"/>
</dbReference>
<comment type="caution">
    <text evidence="2">The sequence shown here is derived from an EMBL/GenBank/DDBJ whole genome shotgun (WGS) entry which is preliminary data.</text>
</comment>
<evidence type="ECO:0000313" key="2">
    <source>
        <dbReference type="EMBL" id="CAH1436181.1"/>
    </source>
</evidence>
<feature type="domain" description="At1g61320/AtMIF1 LRR" evidence="1">
    <location>
        <begin position="86"/>
        <end position="242"/>
    </location>
</feature>
<protein>
    <recommendedName>
        <fullName evidence="1">At1g61320/AtMIF1 LRR domain-containing protein</fullName>
    </recommendedName>
</protein>
<gene>
    <name evidence="2" type="ORF">LVIROSA_LOCUS22569</name>
</gene>
<evidence type="ECO:0000259" key="1">
    <source>
        <dbReference type="Pfam" id="PF23622"/>
    </source>
</evidence>
<evidence type="ECO:0000313" key="3">
    <source>
        <dbReference type="Proteomes" id="UP001157418"/>
    </source>
</evidence>
<dbReference type="Pfam" id="PF23622">
    <property type="entry name" value="LRR_At1g61320_AtMIF1"/>
    <property type="match status" value="1"/>
</dbReference>
<dbReference type="SUPFAM" id="SSF81383">
    <property type="entry name" value="F-box domain"/>
    <property type="match status" value="1"/>
</dbReference>
<reference evidence="2 3" key="1">
    <citation type="submission" date="2022-01" db="EMBL/GenBank/DDBJ databases">
        <authorList>
            <person name="Xiong W."/>
            <person name="Schranz E."/>
        </authorList>
    </citation>
    <scope>NUCLEOTIDE SEQUENCE [LARGE SCALE GENOMIC DNA]</scope>
</reference>
<accession>A0AAU9NEB4</accession>
<sequence length="284" mass="32439">MRREVEDVPELMHLIQSRLTYEEAVRTSVLSKSWIHAWSTIPILIFIVQRGKNMMKLQDVDHTLKRYLHDNIPIERFFLLIDIENQESASLAEKWIGPIATKTCLREFFLSIKLFGASFTLPDEILSGQNLNLTKVKVEASMASRYSLWMTTSQRPVINCVSLRELHLKGVSIGEEVLHDLLSSCTLLEKIALIDSCKEFKTLKVKNLRHLYELRIALDAASSTALELSDVPNLDVFSCDLHNLRPIMPLIPFNAHSVFLASSLTIQDYECLDMIRTGLPFLIV</sequence>